<feature type="transmembrane region" description="Helical" evidence="1">
    <location>
        <begin position="43"/>
        <end position="64"/>
    </location>
</feature>
<proteinExistence type="predicted"/>
<dbReference type="RefSeq" id="WP_344492079.1">
    <property type="nucleotide sequence ID" value="NZ_BAAAUD010000013.1"/>
</dbReference>
<keyword evidence="1" id="KW-0472">Membrane</keyword>
<dbReference type="EMBL" id="BAAAUD010000013">
    <property type="protein sequence ID" value="GAA2929920.1"/>
    <property type="molecule type" value="Genomic_DNA"/>
</dbReference>
<evidence type="ECO:0000256" key="1">
    <source>
        <dbReference type="SAM" id="Phobius"/>
    </source>
</evidence>
<evidence type="ECO:0000313" key="2">
    <source>
        <dbReference type="EMBL" id="GAA2929920.1"/>
    </source>
</evidence>
<reference evidence="2 3" key="1">
    <citation type="journal article" date="2019" name="Int. J. Syst. Evol. Microbiol.">
        <title>The Global Catalogue of Microorganisms (GCM) 10K type strain sequencing project: providing services to taxonomists for standard genome sequencing and annotation.</title>
        <authorList>
            <consortium name="The Broad Institute Genomics Platform"/>
            <consortium name="The Broad Institute Genome Sequencing Center for Infectious Disease"/>
            <person name="Wu L."/>
            <person name="Ma J."/>
        </authorList>
    </citation>
    <scope>NUCLEOTIDE SEQUENCE [LARGE SCALE GENOMIC DNA]</scope>
    <source>
        <strain evidence="2 3">JCM 9088</strain>
    </source>
</reference>
<protein>
    <recommendedName>
        <fullName evidence="4">Holin</fullName>
    </recommendedName>
</protein>
<name>A0ABN3WW93_9ACTN</name>
<evidence type="ECO:0008006" key="4">
    <source>
        <dbReference type="Google" id="ProtNLM"/>
    </source>
</evidence>
<dbReference type="Proteomes" id="UP001500403">
    <property type="component" value="Unassembled WGS sequence"/>
</dbReference>
<keyword evidence="1" id="KW-1133">Transmembrane helix</keyword>
<gene>
    <name evidence="2" type="ORF">GCM10010446_13170</name>
</gene>
<keyword evidence="1" id="KW-0812">Transmembrane</keyword>
<comment type="caution">
    <text evidence="2">The sequence shown here is derived from an EMBL/GenBank/DDBJ whole genome shotgun (WGS) entry which is preliminary data.</text>
</comment>
<sequence>MAAPVEKKVTAATVAAYLGSTGLLAVLTAIQDNSGLVGGLPDGLEPFVLALVPTAITFVSGWAARHTHRDPAGV</sequence>
<accession>A0ABN3WW93</accession>
<feature type="transmembrane region" description="Helical" evidence="1">
    <location>
        <begin position="12"/>
        <end position="31"/>
    </location>
</feature>
<keyword evidence="3" id="KW-1185">Reference proteome</keyword>
<organism evidence="2 3">
    <name type="scientific">Streptomyces enissocaesilis</name>
    <dbReference type="NCBI Taxonomy" id="332589"/>
    <lineage>
        <taxon>Bacteria</taxon>
        <taxon>Bacillati</taxon>
        <taxon>Actinomycetota</taxon>
        <taxon>Actinomycetes</taxon>
        <taxon>Kitasatosporales</taxon>
        <taxon>Streptomycetaceae</taxon>
        <taxon>Streptomyces</taxon>
        <taxon>Streptomyces rochei group</taxon>
    </lineage>
</organism>
<evidence type="ECO:0000313" key="3">
    <source>
        <dbReference type="Proteomes" id="UP001500403"/>
    </source>
</evidence>